<dbReference type="PANTHER" id="PTHR11070:SF2">
    <property type="entry name" value="ATP-DEPENDENT DNA HELICASE SRS2"/>
    <property type="match status" value="1"/>
</dbReference>
<dbReference type="Pfam" id="PF13361">
    <property type="entry name" value="UvrD_C"/>
    <property type="match status" value="1"/>
</dbReference>
<evidence type="ECO:0000256" key="1">
    <source>
        <dbReference type="ARBA" id="ARBA00022741"/>
    </source>
</evidence>
<proteinExistence type="predicted"/>
<dbReference type="GO" id="GO:0000725">
    <property type="term" value="P:recombinational repair"/>
    <property type="evidence" value="ECO:0007669"/>
    <property type="project" value="TreeGrafter"/>
</dbReference>
<keyword evidence="2" id="KW-0378">Hydrolase</keyword>
<reference evidence="6" key="1">
    <citation type="submission" date="2018-05" db="EMBL/GenBank/DDBJ databases">
        <authorList>
            <person name="Lanie J.A."/>
            <person name="Ng W.-L."/>
            <person name="Kazmierczak K.M."/>
            <person name="Andrzejewski T.M."/>
            <person name="Davidsen T.M."/>
            <person name="Wayne K.J."/>
            <person name="Tettelin H."/>
            <person name="Glass J.I."/>
            <person name="Rusch D."/>
            <person name="Podicherti R."/>
            <person name="Tsui H.-C.T."/>
            <person name="Winkler M.E."/>
        </authorList>
    </citation>
    <scope>NUCLEOTIDE SEQUENCE</scope>
</reference>
<dbReference type="GO" id="GO:0016787">
    <property type="term" value="F:hydrolase activity"/>
    <property type="evidence" value="ECO:0007669"/>
    <property type="project" value="UniProtKB-KW"/>
</dbReference>
<keyword evidence="3" id="KW-0347">Helicase</keyword>
<dbReference type="GO" id="GO:0043138">
    <property type="term" value="F:3'-5' DNA helicase activity"/>
    <property type="evidence" value="ECO:0007669"/>
    <property type="project" value="TreeGrafter"/>
</dbReference>
<name>A0A382V4D6_9ZZZZ</name>
<evidence type="ECO:0000256" key="4">
    <source>
        <dbReference type="ARBA" id="ARBA00022840"/>
    </source>
</evidence>
<gene>
    <name evidence="6" type="ORF">METZ01_LOCUS394280</name>
</gene>
<dbReference type="InterPro" id="IPR027417">
    <property type="entry name" value="P-loop_NTPase"/>
</dbReference>
<accession>A0A382V4D6</accession>
<keyword evidence="1" id="KW-0547">Nucleotide-binding</keyword>
<evidence type="ECO:0000313" key="6">
    <source>
        <dbReference type="EMBL" id="SVD41426.1"/>
    </source>
</evidence>
<organism evidence="6">
    <name type="scientific">marine metagenome</name>
    <dbReference type="NCBI Taxonomy" id="408172"/>
    <lineage>
        <taxon>unclassified sequences</taxon>
        <taxon>metagenomes</taxon>
        <taxon>ecological metagenomes</taxon>
    </lineage>
</organism>
<evidence type="ECO:0000259" key="5">
    <source>
        <dbReference type="Pfam" id="PF13361"/>
    </source>
</evidence>
<dbReference type="GO" id="GO:0003677">
    <property type="term" value="F:DNA binding"/>
    <property type="evidence" value="ECO:0007669"/>
    <property type="project" value="InterPro"/>
</dbReference>
<protein>
    <recommendedName>
        <fullName evidence="5">UvrD-like helicase C-terminal domain-containing protein</fullName>
    </recommendedName>
</protein>
<feature type="non-terminal residue" evidence="6">
    <location>
        <position position="288"/>
    </location>
</feature>
<dbReference type="EMBL" id="UINC01149140">
    <property type="protein sequence ID" value="SVD41426.1"/>
    <property type="molecule type" value="Genomic_DNA"/>
</dbReference>
<evidence type="ECO:0000256" key="2">
    <source>
        <dbReference type="ARBA" id="ARBA00022801"/>
    </source>
</evidence>
<feature type="domain" description="UvrD-like helicase C-terminal" evidence="5">
    <location>
        <begin position="30"/>
        <end position="184"/>
    </location>
</feature>
<dbReference type="SUPFAM" id="SSF52540">
    <property type="entry name" value="P-loop containing nucleoside triphosphate hydrolases"/>
    <property type="match status" value="1"/>
</dbReference>
<dbReference type="AlphaFoldDB" id="A0A382V4D6"/>
<dbReference type="Gene3D" id="3.40.50.300">
    <property type="entry name" value="P-loop containing nucleotide triphosphate hydrolases"/>
    <property type="match status" value="1"/>
</dbReference>
<dbReference type="InterPro" id="IPR014017">
    <property type="entry name" value="DNA_helicase_UvrD-like_C"/>
</dbReference>
<dbReference type="PANTHER" id="PTHR11070">
    <property type="entry name" value="UVRD / RECB / PCRA DNA HELICASE FAMILY MEMBER"/>
    <property type="match status" value="1"/>
</dbReference>
<dbReference type="GO" id="GO:0005524">
    <property type="term" value="F:ATP binding"/>
    <property type="evidence" value="ECO:0007669"/>
    <property type="project" value="UniProtKB-KW"/>
</dbReference>
<evidence type="ECO:0000256" key="3">
    <source>
        <dbReference type="ARBA" id="ARBA00022806"/>
    </source>
</evidence>
<keyword evidence="4" id="KW-0067">ATP-binding</keyword>
<sequence length="288" mass="33522">PVLKPILDSIRHFKSIIQKRSAGEMIWDITQHLDILKPRAERYSLDDHFILLNVGNLLKRAQDFTRRNKQNHSLNAFNIYLEAVMRSGGLPSITPASYRTQEGVIVNTVHGVKGGEFPIVFLPFQRSASFPLNFRSDRRIKRPPDDWLKYSQNTDLTPREHHIQEERRLFYVAVTRAQEKLYLLVPEKATSRFIKELPNTLMEDHPMTDPHSDIKTYSDLKVKYEQHLQKALSREAYEQVKHYSDALAVIHDHEQGHPVSLGDTQWEAELKKDLSTKFKPAIPERINL</sequence>
<dbReference type="InterPro" id="IPR000212">
    <property type="entry name" value="DNA_helicase_UvrD/REP"/>
</dbReference>
<feature type="non-terminal residue" evidence="6">
    <location>
        <position position="1"/>
    </location>
</feature>